<proteinExistence type="predicted"/>
<feature type="compositionally biased region" description="Basic and acidic residues" evidence="1">
    <location>
        <begin position="272"/>
        <end position="287"/>
    </location>
</feature>
<protein>
    <submittedName>
        <fullName evidence="2">Uncharacterized protein</fullName>
    </submittedName>
</protein>
<dbReference type="Proteomes" id="UP000318313">
    <property type="component" value="Chromosome"/>
</dbReference>
<accession>A0A518ICK0</accession>
<feature type="region of interest" description="Disordered" evidence="1">
    <location>
        <begin position="258"/>
        <end position="307"/>
    </location>
</feature>
<feature type="compositionally biased region" description="Basic and acidic residues" evidence="1">
    <location>
        <begin position="149"/>
        <end position="164"/>
    </location>
</feature>
<dbReference type="RefSeq" id="WP_145309590.1">
    <property type="nucleotide sequence ID" value="NZ_CP037452.1"/>
</dbReference>
<evidence type="ECO:0000313" key="2">
    <source>
        <dbReference type="EMBL" id="QDV50817.1"/>
    </source>
</evidence>
<dbReference type="EMBL" id="CP037452">
    <property type="protein sequence ID" value="QDV50817.1"/>
    <property type="molecule type" value="Genomic_DNA"/>
</dbReference>
<evidence type="ECO:0000313" key="3">
    <source>
        <dbReference type="Proteomes" id="UP000318313"/>
    </source>
</evidence>
<sequence>MSSKQQGYFNFTRGNKLHILREIAPLMPHSRMTRVLRAIDERHWQFARDQSTVTLTHRQIASYDGMSVPTARRGIADLMEHNLLIKKEIVTSYGQQANSYQIVWSNLDAIVNDGEPLTEPAPVPAEFTVDNSEIPAPVLDEELTQVLKEGGDHCDHPPDHDDQPPAHSDQPPPDHHDQASIYPLININNHPPSHNPTWLVVEHDLRSLGVGRAVQAVASAQDRGCSAEEIQRLIAYARSKPGAYGPGAICRRVTEAFPGRDPAEGWPPEDPQYQKDQRQQQAQHERSQGAQGVAEIQSRRKANQQARETLERNFGPLLDRLSKAELSDLARECGPIVFQKMNRDPAAFQSGDFRLFLLTKLKARQAECLVNSTSADVEGPAFVE</sequence>
<evidence type="ECO:0000256" key="1">
    <source>
        <dbReference type="SAM" id="MobiDB-lite"/>
    </source>
</evidence>
<dbReference type="OrthoDB" id="9799748at2"/>
<dbReference type="AlphaFoldDB" id="A0A518ICK0"/>
<gene>
    <name evidence="2" type="ORF">Enr17x_28620</name>
</gene>
<feature type="region of interest" description="Disordered" evidence="1">
    <location>
        <begin position="149"/>
        <end position="179"/>
    </location>
</feature>
<keyword evidence="3" id="KW-1185">Reference proteome</keyword>
<organism evidence="2 3">
    <name type="scientific">Gimesia fumaroli</name>
    <dbReference type="NCBI Taxonomy" id="2527976"/>
    <lineage>
        <taxon>Bacteria</taxon>
        <taxon>Pseudomonadati</taxon>
        <taxon>Planctomycetota</taxon>
        <taxon>Planctomycetia</taxon>
        <taxon>Planctomycetales</taxon>
        <taxon>Planctomycetaceae</taxon>
        <taxon>Gimesia</taxon>
    </lineage>
</organism>
<name>A0A518ICK0_9PLAN</name>
<dbReference type="KEGG" id="gfm:Enr17x_28620"/>
<reference evidence="2 3" key="1">
    <citation type="submission" date="2019-03" db="EMBL/GenBank/DDBJ databases">
        <title>Deep-cultivation of Planctomycetes and their phenomic and genomic characterization uncovers novel biology.</title>
        <authorList>
            <person name="Wiegand S."/>
            <person name="Jogler M."/>
            <person name="Boedeker C."/>
            <person name="Pinto D."/>
            <person name="Vollmers J."/>
            <person name="Rivas-Marin E."/>
            <person name="Kohn T."/>
            <person name="Peeters S.H."/>
            <person name="Heuer A."/>
            <person name="Rast P."/>
            <person name="Oberbeckmann S."/>
            <person name="Bunk B."/>
            <person name="Jeske O."/>
            <person name="Meyerdierks A."/>
            <person name="Storesund J.E."/>
            <person name="Kallscheuer N."/>
            <person name="Luecker S."/>
            <person name="Lage O.M."/>
            <person name="Pohl T."/>
            <person name="Merkel B.J."/>
            <person name="Hornburger P."/>
            <person name="Mueller R.-W."/>
            <person name="Bruemmer F."/>
            <person name="Labrenz M."/>
            <person name="Spormann A.M."/>
            <person name="Op den Camp H."/>
            <person name="Overmann J."/>
            <person name="Amann R."/>
            <person name="Jetten M.S.M."/>
            <person name="Mascher T."/>
            <person name="Medema M.H."/>
            <person name="Devos D.P."/>
            <person name="Kaster A.-K."/>
            <person name="Ovreas L."/>
            <person name="Rohde M."/>
            <person name="Galperin M.Y."/>
            <person name="Jogler C."/>
        </authorList>
    </citation>
    <scope>NUCLEOTIDE SEQUENCE [LARGE SCALE GENOMIC DNA]</scope>
    <source>
        <strain evidence="2 3">Enr17</strain>
    </source>
</reference>